<dbReference type="PANTHER" id="PTHR30425">
    <property type="entry name" value="PHOSPHATE TRANSPORT SYSTEM PERMEASE PROTEIN PST"/>
    <property type="match status" value="1"/>
</dbReference>
<evidence type="ECO:0000256" key="3">
    <source>
        <dbReference type="ARBA" id="ARBA00022448"/>
    </source>
</evidence>
<dbReference type="InterPro" id="IPR051124">
    <property type="entry name" value="Phosphate_Transport_Permease"/>
</dbReference>
<dbReference type="PANTHER" id="PTHR30425:SF1">
    <property type="entry name" value="PHOSPHATE TRANSPORT SYSTEM PERMEASE PROTEIN PSTC"/>
    <property type="match status" value="1"/>
</dbReference>
<feature type="transmembrane region" description="Helical" evidence="9">
    <location>
        <begin position="36"/>
        <end position="61"/>
    </location>
</feature>
<comment type="caution">
    <text evidence="10">Lacks conserved residue(s) required for the propagation of feature annotation.</text>
</comment>
<accession>A0A077DE09</accession>
<keyword evidence="3 9" id="KW-0813">Transport</keyword>
<feature type="transmembrane region" description="Helical" evidence="9">
    <location>
        <begin position="130"/>
        <end position="157"/>
    </location>
</feature>
<dbReference type="NCBIfam" id="TIGR02138">
    <property type="entry name" value="phosphate_pstC"/>
    <property type="match status" value="1"/>
</dbReference>
<proteinExistence type="inferred from homology"/>
<protein>
    <recommendedName>
        <fullName evidence="10">Phosphate transport system permease protein</fullName>
    </recommendedName>
</protein>
<dbReference type="InterPro" id="IPR000515">
    <property type="entry name" value="MetI-like"/>
</dbReference>
<dbReference type="EMBL" id="CP009238">
    <property type="protein sequence ID" value="AIL32386.1"/>
    <property type="molecule type" value="Genomic_DNA"/>
</dbReference>
<keyword evidence="10" id="KW-0997">Cell inner membrane</keyword>
<dbReference type="Pfam" id="PF00528">
    <property type="entry name" value="BPD_transp_1"/>
    <property type="match status" value="1"/>
</dbReference>
<evidence type="ECO:0000259" key="12">
    <source>
        <dbReference type="PROSITE" id="PS50928"/>
    </source>
</evidence>
<dbReference type="InterPro" id="IPR035906">
    <property type="entry name" value="MetI-like_sf"/>
</dbReference>
<evidence type="ECO:0000256" key="1">
    <source>
        <dbReference type="ARBA" id="ARBA00004651"/>
    </source>
</evidence>
<dbReference type="Gene3D" id="1.10.3720.10">
    <property type="entry name" value="MetI-like"/>
    <property type="match status" value="1"/>
</dbReference>
<dbReference type="KEGG" id="bpsi:IX83_02795"/>
<reference evidence="13 14" key="1">
    <citation type="journal article" date="2014" name="BMC Genomics">
        <title>A genomic perspective on a new bacterial genus and species from the Alcaligenaceae family, Basilea psittacipulmonis.</title>
        <authorList>
            <person name="Whiteson K.L."/>
            <person name="Hernandez D."/>
            <person name="Lazarevic V."/>
            <person name="Gaia N."/>
            <person name="Farinelli L."/>
            <person name="Francois P."/>
            <person name="Pilo P."/>
            <person name="Frey J."/>
            <person name="Schrenzel J."/>
        </authorList>
    </citation>
    <scope>NUCLEOTIDE SEQUENCE [LARGE SCALE GENOMIC DNA]</scope>
    <source>
        <strain evidence="13 14">DSM 24701</strain>
    </source>
</reference>
<keyword evidence="6 9" id="KW-0812">Transmembrane</keyword>
<keyword evidence="14" id="KW-1185">Reference proteome</keyword>
<keyword evidence="5 10" id="KW-0592">Phosphate transport</keyword>
<dbReference type="OrthoDB" id="9785113at2"/>
<feature type="domain" description="ABC transmembrane type-1" evidence="12">
    <location>
        <begin position="93"/>
        <end position="321"/>
    </location>
</feature>
<dbReference type="GO" id="GO:0006817">
    <property type="term" value="P:phosphate ion transport"/>
    <property type="evidence" value="ECO:0007669"/>
    <property type="project" value="UniProtKB-KW"/>
</dbReference>
<evidence type="ECO:0000256" key="9">
    <source>
        <dbReference type="RuleBase" id="RU363032"/>
    </source>
</evidence>
<evidence type="ECO:0000313" key="13">
    <source>
        <dbReference type="EMBL" id="AIL32386.1"/>
    </source>
</evidence>
<feature type="transmembrane region" description="Helical" evidence="9">
    <location>
        <begin position="89"/>
        <end position="118"/>
    </location>
</feature>
<evidence type="ECO:0000256" key="8">
    <source>
        <dbReference type="ARBA" id="ARBA00023136"/>
    </source>
</evidence>
<feature type="region of interest" description="Disordered" evidence="11">
    <location>
        <begin position="1"/>
        <end position="22"/>
    </location>
</feature>
<dbReference type="Proteomes" id="UP000028945">
    <property type="component" value="Chromosome"/>
</dbReference>
<evidence type="ECO:0000313" key="14">
    <source>
        <dbReference type="Proteomes" id="UP000028945"/>
    </source>
</evidence>
<comment type="function">
    <text evidence="10">Part of the binding-protein-dependent transport system for phosphate; probably responsible for the translocation of the substrate across the membrane.</text>
</comment>
<keyword evidence="7 9" id="KW-1133">Transmembrane helix</keyword>
<dbReference type="STRING" id="1072685.IX83_02795"/>
<keyword evidence="8 9" id="KW-0472">Membrane</keyword>
<evidence type="ECO:0000256" key="5">
    <source>
        <dbReference type="ARBA" id="ARBA00022592"/>
    </source>
</evidence>
<comment type="subcellular location">
    <subcellularLocation>
        <location evidence="10">Cell inner membrane</location>
        <topology evidence="10">Multi-pass membrane protein</topology>
    </subcellularLocation>
    <subcellularLocation>
        <location evidence="1 9">Cell membrane</location>
        <topology evidence="1 9">Multi-pass membrane protein</topology>
    </subcellularLocation>
</comment>
<dbReference type="AlphaFoldDB" id="A0A077DE09"/>
<organism evidence="13 14">
    <name type="scientific">Basilea psittacipulmonis DSM 24701</name>
    <dbReference type="NCBI Taxonomy" id="1072685"/>
    <lineage>
        <taxon>Bacteria</taxon>
        <taxon>Pseudomonadati</taxon>
        <taxon>Pseudomonadota</taxon>
        <taxon>Betaproteobacteria</taxon>
        <taxon>Burkholderiales</taxon>
        <taxon>Alcaligenaceae</taxon>
        <taxon>Basilea</taxon>
    </lineage>
</organism>
<feature type="transmembrane region" description="Helical" evidence="9">
    <location>
        <begin position="306"/>
        <end position="325"/>
    </location>
</feature>
<dbReference type="PROSITE" id="PS50928">
    <property type="entry name" value="ABC_TM1"/>
    <property type="match status" value="1"/>
</dbReference>
<evidence type="ECO:0000256" key="4">
    <source>
        <dbReference type="ARBA" id="ARBA00022475"/>
    </source>
</evidence>
<evidence type="ECO:0000256" key="7">
    <source>
        <dbReference type="ARBA" id="ARBA00022989"/>
    </source>
</evidence>
<gene>
    <name evidence="13" type="ORF">IX83_02795</name>
</gene>
<dbReference type="InterPro" id="IPR011864">
    <property type="entry name" value="Phosphate_PstC"/>
</dbReference>
<dbReference type="eggNOG" id="COG0573">
    <property type="taxonomic scope" value="Bacteria"/>
</dbReference>
<keyword evidence="4" id="KW-1003">Cell membrane</keyword>
<dbReference type="CDD" id="cd06261">
    <property type="entry name" value="TM_PBP2"/>
    <property type="match status" value="1"/>
</dbReference>
<evidence type="ECO:0000256" key="6">
    <source>
        <dbReference type="ARBA" id="ARBA00022692"/>
    </source>
</evidence>
<dbReference type="SUPFAM" id="SSF161098">
    <property type="entry name" value="MetI-like"/>
    <property type="match status" value="1"/>
</dbReference>
<dbReference type="GO" id="GO:0005315">
    <property type="term" value="F:phosphate transmembrane transporter activity"/>
    <property type="evidence" value="ECO:0007669"/>
    <property type="project" value="InterPro"/>
</dbReference>
<sequence>MEKPTDSVTTSTPASSEQNVLGSSKHRRSLNIGDSIFGGLVHFFAIFVFLLLLAIFIFLIYGSWDTISKYHFSFIWTDNWDPVNGEYGALVPIIGTLLTSFIALIIAVPVSFGIALFLTELAPVWLRRPVGTLIEMLAAIPSIIYGMWGFFVFVPIFQAYIQEPLVDWCEGIPILEHLFAGPPMGIGIFTAGFILSIMIIPFIASVMRDVFEVVPNMLKESAYGLGCTTWEVMWKVVLPFTRTGVVGAIMLGLGRALGETMAVTFVIGNAFNLPNSIFSSSNSIASAIANEFNEANGLQKSALLELGLILLLITSVVLACSRLLLRHMATKEGK</sequence>
<dbReference type="GO" id="GO:0005886">
    <property type="term" value="C:plasma membrane"/>
    <property type="evidence" value="ECO:0007669"/>
    <property type="project" value="UniProtKB-SubCell"/>
</dbReference>
<dbReference type="RefSeq" id="WP_038498924.1">
    <property type="nucleotide sequence ID" value="NZ_AFWK01000052.1"/>
</dbReference>
<evidence type="ECO:0000256" key="11">
    <source>
        <dbReference type="SAM" id="MobiDB-lite"/>
    </source>
</evidence>
<comment type="similarity">
    <text evidence="2 10">Belongs to the binding-protein-dependent transport system permease family. CysTW subfamily.</text>
</comment>
<feature type="transmembrane region" description="Helical" evidence="9">
    <location>
        <begin position="186"/>
        <end position="211"/>
    </location>
</feature>
<evidence type="ECO:0000256" key="2">
    <source>
        <dbReference type="ARBA" id="ARBA00007069"/>
    </source>
</evidence>
<evidence type="ECO:0000256" key="10">
    <source>
        <dbReference type="RuleBase" id="RU363054"/>
    </source>
</evidence>
<dbReference type="HOGENOM" id="CLU_033621_1_3_4"/>
<name>A0A077DE09_9BURK</name>